<feature type="region of interest" description="Disordered" evidence="1">
    <location>
        <begin position="102"/>
        <end position="123"/>
    </location>
</feature>
<organism evidence="3 4">
    <name type="scientific">Polarella glacialis</name>
    <name type="common">Dinoflagellate</name>
    <dbReference type="NCBI Taxonomy" id="89957"/>
    <lineage>
        <taxon>Eukaryota</taxon>
        <taxon>Sar</taxon>
        <taxon>Alveolata</taxon>
        <taxon>Dinophyceae</taxon>
        <taxon>Suessiales</taxon>
        <taxon>Suessiaceae</taxon>
        <taxon>Polarella</taxon>
    </lineage>
</organism>
<evidence type="ECO:0000256" key="1">
    <source>
        <dbReference type="SAM" id="MobiDB-lite"/>
    </source>
</evidence>
<sequence>VLGEEPSDAELDEMIALLGGEGDGQISYDDFLEMFSATSPVLAEMLTQAPAPEQEEEVAVLDQAEVLRAAAGEGADMGSQDIGLLLKAGAGFMHGLVKKNTGDNRRQIMPHPKAKLPGQNRARPVPRSNLASGLAPGDRVGLLGIPVDPHGKPANAMGGAAASSASDPLLGLKPGEDKSGPVVDATMMTFAEYQRMRMHETRLEAERKAAEKALYN</sequence>
<evidence type="ECO:0000313" key="4">
    <source>
        <dbReference type="Proteomes" id="UP000654075"/>
    </source>
</evidence>
<name>A0A813GL31_POLGL</name>
<dbReference type="GO" id="GO:0005509">
    <property type="term" value="F:calcium ion binding"/>
    <property type="evidence" value="ECO:0007669"/>
    <property type="project" value="InterPro"/>
</dbReference>
<dbReference type="PROSITE" id="PS50222">
    <property type="entry name" value="EF_HAND_2"/>
    <property type="match status" value="1"/>
</dbReference>
<keyword evidence="4" id="KW-1185">Reference proteome</keyword>
<dbReference type="EMBL" id="CAJNNV010029070">
    <property type="protein sequence ID" value="CAE8626910.1"/>
    <property type="molecule type" value="Genomic_DNA"/>
</dbReference>
<gene>
    <name evidence="3" type="ORF">PGLA1383_LOCUS43782</name>
</gene>
<dbReference type="Proteomes" id="UP000654075">
    <property type="component" value="Unassembled WGS sequence"/>
</dbReference>
<protein>
    <recommendedName>
        <fullName evidence="2">EF-hand domain-containing protein</fullName>
    </recommendedName>
</protein>
<accession>A0A813GL31</accession>
<reference evidence="3" key="1">
    <citation type="submission" date="2021-02" db="EMBL/GenBank/DDBJ databases">
        <authorList>
            <person name="Dougan E. K."/>
            <person name="Rhodes N."/>
            <person name="Thang M."/>
            <person name="Chan C."/>
        </authorList>
    </citation>
    <scope>NUCLEOTIDE SEQUENCE</scope>
</reference>
<dbReference type="OrthoDB" id="435786at2759"/>
<evidence type="ECO:0000259" key="2">
    <source>
        <dbReference type="PROSITE" id="PS50222"/>
    </source>
</evidence>
<dbReference type="Gene3D" id="1.10.238.10">
    <property type="entry name" value="EF-hand"/>
    <property type="match status" value="1"/>
</dbReference>
<dbReference type="SMART" id="SM00054">
    <property type="entry name" value="EFh"/>
    <property type="match status" value="1"/>
</dbReference>
<dbReference type="SUPFAM" id="SSF47473">
    <property type="entry name" value="EF-hand"/>
    <property type="match status" value="1"/>
</dbReference>
<evidence type="ECO:0000313" key="3">
    <source>
        <dbReference type="EMBL" id="CAE8626910.1"/>
    </source>
</evidence>
<dbReference type="AlphaFoldDB" id="A0A813GL31"/>
<comment type="caution">
    <text evidence="3">The sequence shown here is derived from an EMBL/GenBank/DDBJ whole genome shotgun (WGS) entry which is preliminary data.</text>
</comment>
<dbReference type="InterPro" id="IPR011992">
    <property type="entry name" value="EF-hand-dom_pair"/>
</dbReference>
<proteinExistence type="predicted"/>
<dbReference type="InterPro" id="IPR002048">
    <property type="entry name" value="EF_hand_dom"/>
</dbReference>
<feature type="non-terminal residue" evidence="3">
    <location>
        <position position="216"/>
    </location>
</feature>
<feature type="domain" description="EF-hand" evidence="2">
    <location>
        <begin position="6"/>
        <end position="41"/>
    </location>
</feature>